<dbReference type="GO" id="GO:0008073">
    <property type="term" value="F:ornithine decarboxylase inhibitor activity"/>
    <property type="evidence" value="ECO:0007669"/>
    <property type="project" value="InterPro"/>
</dbReference>
<dbReference type="InterPro" id="IPR002993">
    <property type="entry name" value="ODC_AZ"/>
</dbReference>
<reference evidence="4" key="2">
    <citation type="submission" date="2025-09" db="UniProtKB">
        <authorList>
            <consortium name="Ensembl"/>
        </authorList>
    </citation>
    <scope>IDENTIFICATION</scope>
</reference>
<organism evidence="4 5">
    <name type="scientific">Eptatretus burgeri</name>
    <name type="common">Inshore hagfish</name>
    <dbReference type="NCBI Taxonomy" id="7764"/>
    <lineage>
        <taxon>Eukaryota</taxon>
        <taxon>Metazoa</taxon>
        <taxon>Chordata</taxon>
        <taxon>Craniata</taxon>
        <taxon>Vertebrata</taxon>
        <taxon>Cyclostomata</taxon>
        <taxon>Myxini</taxon>
        <taxon>Myxiniformes</taxon>
        <taxon>Myxinidae</taxon>
        <taxon>Eptatretinae</taxon>
        <taxon>Eptatretus</taxon>
    </lineage>
</organism>
<reference evidence="4" key="1">
    <citation type="submission" date="2025-08" db="UniProtKB">
        <authorList>
            <consortium name="Ensembl"/>
        </authorList>
    </citation>
    <scope>IDENTIFICATION</scope>
</reference>
<evidence type="ECO:0000256" key="1">
    <source>
        <dbReference type="ARBA" id="ARBA00008796"/>
    </source>
</evidence>
<keyword evidence="3" id="KW-0688">Ribosomal frameshifting</keyword>
<dbReference type="Proteomes" id="UP000694388">
    <property type="component" value="Unplaced"/>
</dbReference>
<accession>A0A8C4WV30</accession>
<evidence type="ECO:0000313" key="4">
    <source>
        <dbReference type="Ensembl" id="ENSEBUP00000012833.1"/>
    </source>
</evidence>
<comment type="similarity">
    <text evidence="1">Belongs to the ODC antizyme family.</text>
</comment>
<evidence type="ECO:0000313" key="5">
    <source>
        <dbReference type="Proteomes" id="UP000694388"/>
    </source>
</evidence>
<dbReference type="PANTHER" id="PTHR10279:SF10">
    <property type="entry name" value="ORNITHINE DECARBOXYLASE ANTIZYME"/>
    <property type="match status" value="1"/>
</dbReference>
<dbReference type="GO" id="GO:0005634">
    <property type="term" value="C:nucleus"/>
    <property type="evidence" value="ECO:0007669"/>
    <property type="project" value="TreeGrafter"/>
</dbReference>
<dbReference type="SUPFAM" id="SSF55729">
    <property type="entry name" value="Acyl-CoA N-acyltransferases (Nat)"/>
    <property type="match status" value="1"/>
</dbReference>
<dbReference type="GO" id="GO:0075523">
    <property type="term" value="P:viral translational frameshifting"/>
    <property type="evidence" value="ECO:0007669"/>
    <property type="project" value="UniProtKB-KW"/>
</dbReference>
<dbReference type="Pfam" id="PF02100">
    <property type="entry name" value="ODC_AZ"/>
    <property type="match status" value="1"/>
</dbReference>
<dbReference type="OMA" id="RVINWDA"/>
<dbReference type="AlphaFoldDB" id="A0A8C4WV30"/>
<dbReference type="InterPro" id="IPR016181">
    <property type="entry name" value="Acyl_CoA_acyltransferase"/>
</dbReference>
<name>A0A8C4WV30_EPTBU</name>
<dbReference type="InterPro" id="IPR038581">
    <property type="entry name" value="ODC_AZ_sf"/>
</dbReference>
<dbReference type="Ensembl" id="ENSEBUT00000013409.1">
    <property type="protein sequence ID" value="ENSEBUP00000012833.1"/>
    <property type="gene ID" value="ENSEBUG00000008141.1"/>
</dbReference>
<protein>
    <recommendedName>
        <fullName evidence="2">Ornithine decarboxylase antizyme</fullName>
    </recommendedName>
</protein>
<dbReference type="FunFam" id="3.40.630.60:FF:000001">
    <property type="entry name" value="Ornithine decarboxylase antizyme 1"/>
    <property type="match status" value="1"/>
</dbReference>
<evidence type="ECO:0000256" key="2">
    <source>
        <dbReference type="ARBA" id="ARBA00017712"/>
    </source>
</evidence>
<sequence length="193" mass="21435">MVKTSLQRILNSHCFSREKKGNKTILKIFHTAWVQVPCGVPDAPHPSLRIPDGGGDGQWDRDLLVPLASDSRLIVTEDSSGGGKPNILHFCTKLTSTRCVQWDAVLRGSSLFVEVPPGTLPEGTKESLTSLLEYAEEKLLVDNVIVCFYKNRLDRASMLRAFSYLGFEIVKPGHPLIPVKPDVIFMAYVIDRS</sequence>
<evidence type="ECO:0000256" key="3">
    <source>
        <dbReference type="ARBA" id="ARBA00022758"/>
    </source>
</evidence>
<dbReference type="GeneTree" id="ENSGT00940000159808"/>
<dbReference type="GO" id="GO:0045732">
    <property type="term" value="P:positive regulation of protein catabolic process"/>
    <property type="evidence" value="ECO:0007669"/>
    <property type="project" value="TreeGrafter"/>
</dbReference>
<dbReference type="PROSITE" id="PS01337">
    <property type="entry name" value="ODC_AZ"/>
    <property type="match status" value="1"/>
</dbReference>
<proteinExistence type="inferred from homology"/>
<keyword evidence="5" id="KW-1185">Reference proteome</keyword>
<dbReference type="PANTHER" id="PTHR10279">
    <property type="entry name" value="ORNITHINE DECARBOXYLASE ANTIZYME"/>
    <property type="match status" value="1"/>
</dbReference>
<dbReference type="Gene3D" id="3.40.630.60">
    <property type="match status" value="1"/>
</dbReference>
<dbReference type="GO" id="GO:0005737">
    <property type="term" value="C:cytoplasm"/>
    <property type="evidence" value="ECO:0007669"/>
    <property type="project" value="TreeGrafter"/>
</dbReference>